<feature type="compositionally biased region" description="Basic and acidic residues" evidence="1">
    <location>
        <begin position="446"/>
        <end position="460"/>
    </location>
</feature>
<gene>
    <name evidence="3" type="primary">LOC100836756</name>
    <name evidence="2" type="ORF">BRADI_2g45041v3</name>
</gene>
<protein>
    <submittedName>
        <fullName evidence="2 3">Uncharacterized protein</fullName>
    </submittedName>
</protein>
<proteinExistence type="predicted"/>
<dbReference type="RefSeq" id="XP_024314434.1">
    <property type="nucleotide sequence ID" value="XM_024458666.1"/>
</dbReference>
<feature type="region of interest" description="Disordered" evidence="1">
    <location>
        <begin position="399"/>
        <end position="460"/>
    </location>
</feature>
<dbReference type="EMBL" id="CM000881">
    <property type="protein sequence ID" value="KQK08949.1"/>
    <property type="molecule type" value="Genomic_DNA"/>
</dbReference>
<evidence type="ECO:0000256" key="1">
    <source>
        <dbReference type="SAM" id="MobiDB-lite"/>
    </source>
</evidence>
<reference evidence="3" key="3">
    <citation type="submission" date="2018-08" db="UniProtKB">
        <authorList>
            <consortium name="EnsemblPlants"/>
        </authorList>
    </citation>
    <scope>IDENTIFICATION</scope>
    <source>
        <strain evidence="3">cv. Bd21</strain>
    </source>
</reference>
<dbReference type="PANTHER" id="PTHR33018">
    <property type="entry name" value="OS10G0338966 PROTEIN-RELATED"/>
    <property type="match status" value="1"/>
</dbReference>
<dbReference type="OrthoDB" id="663173at2759"/>
<evidence type="ECO:0000313" key="4">
    <source>
        <dbReference type="Proteomes" id="UP000008810"/>
    </source>
</evidence>
<reference evidence="2" key="2">
    <citation type="submission" date="2017-06" db="EMBL/GenBank/DDBJ databases">
        <title>WGS assembly of Brachypodium distachyon.</title>
        <authorList>
            <consortium name="The International Brachypodium Initiative"/>
            <person name="Lucas S."/>
            <person name="Harmon-Smith M."/>
            <person name="Lail K."/>
            <person name="Tice H."/>
            <person name="Grimwood J."/>
            <person name="Bruce D."/>
            <person name="Barry K."/>
            <person name="Shu S."/>
            <person name="Lindquist E."/>
            <person name="Wang M."/>
            <person name="Pitluck S."/>
            <person name="Vogel J.P."/>
            <person name="Garvin D.F."/>
            <person name="Mockler T.C."/>
            <person name="Schmutz J."/>
            <person name="Rokhsar D."/>
            <person name="Bevan M.W."/>
        </authorList>
    </citation>
    <scope>NUCLEOTIDE SEQUENCE</scope>
    <source>
        <strain evidence="2">Bd21</strain>
    </source>
</reference>
<name>A0A0Q3GEU2_BRADI</name>
<feature type="region of interest" description="Disordered" evidence="1">
    <location>
        <begin position="1"/>
        <end position="53"/>
    </location>
</feature>
<dbReference type="Gramene" id="KQK08949">
    <property type="protein sequence ID" value="KQK08949"/>
    <property type="gene ID" value="BRADI_2g45041v3"/>
</dbReference>
<organism evidence="2">
    <name type="scientific">Brachypodium distachyon</name>
    <name type="common">Purple false brome</name>
    <name type="synonym">Trachynia distachya</name>
    <dbReference type="NCBI Taxonomy" id="15368"/>
    <lineage>
        <taxon>Eukaryota</taxon>
        <taxon>Viridiplantae</taxon>
        <taxon>Streptophyta</taxon>
        <taxon>Embryophyta</taxon>
        <taxon>Tracheophyta</taxon>
        <taxon>Spermatophyta</taxon>
        <taxon>Magnoliopsida</taxon>
        <taxon>Liliopsida</taxon>
        <taxon>Poales</taxon>
        <taxon>Poaceae</taxon>
        <taxon>BOP clade</taxon>
        <taxon>Pooideae</taxon>
        <taxon>Stipodae</taxon>
        <taxon>Brachypodieae</taxon>
        <taxon>Brachypodium</taxon>
    </lineage>
</organism>
<reference evidence="2 3" key="1">
    <citation type="journal article" date="2010" name="Nature">
        <title>Genome sequencing and analysis of the model grass Brachypodium distachyon.</title>
        <authorList>
            <consortium name="International Brachypodium Initiative"/>
        </authorList>
    </citation>
    <scope>NUCLEOTIDE SEQUENCE [LARGE SCALE GENOMIC DNA]</scope>
    <source>
        <strain evidence="2">Bd21</strain>
        <strain evidence="3">cv. Bd21</strain>
    </source>
</reference>
<sequence length="460" mass="51845">MGKEPSSKESSSGEQIASFGAEEEVNEQLVKEGTSQPTVSTASKPKKKTPRGSHNLKEFCYVVTRHSDRGRPVSPEKAQKTFPNTCGAIARKHCKITDEWNDINDVTRDLCFQDVHKRFQVSDEWRERFRAAANIALRRGLSNWKTTARKWLDKPYELVKKKWPSITDEAQWEQFKKESADPAFIAKSEFMKALRDKKKFNHRLGSAGKEGKSKIWRKQDRQLEAEGRVPPVHNMLQDQRAREYARQHMKPDEWAGKEPMQENVRNFAEKAHKWEENKAKSDCSVDSVQSKRWESAVTAGLEKAEHTGRVFGEGEGAAWDDYFLPAPKQSRGQKRKATDDEIIEQAKAEARVEARAEATLVGRDVAVMAVHHLLSAVAKEHPAIQGLLAEGMDGLRNLLPPLPPPMAPPKSSAFSGTRLEEEDYHTPGYSPARSVDIPASQPDPSKGIRDNDPGPSDRPR</sequence>
<dbReference type="PANTHER" id="PTHR33018:SF30">
    <property type="entry name" value="OS02G0502850 PROTEIN"/>
    <property type="match status" value="1"/>
</dbReference>
<dbReference type="Proteomes" id="UP000008810">
    <property type="component" value="Chromosome 2"/>
</dbReference>
<evidence type="ECO:0000313" key="3">
    <source>
        <dbReference type="EnsemblPlants" id="KQK08949"/>
    </source>
</evidence>
<dbReference type="EnsemblPlants" id="KQK08949">
    <property type="protein sequence ID" value="KQK08949"/>
    <property type="gene ID" value="BRADI_2g45041v3"/>
</dbReference>
<dbReference type="GeneID" id="100836756"/>
<evidence type="ECO:0000313" key="2">
    <source>
        <dbReference type="EMBL" id="KQK08949.1"/>
    </source>
</evidence>
<feature type="compositionally biased region" description="Polar residues" evidence="1">
    <location>
        <begin position="33"/>
        <end position="43"/>
    </location>
</feature>
<dbReference type="AlphaFoldDB" id="A0A0Q3GEU2"/>
<accession>A0A0Q3GEU2</accession>
<keyword evidence="4" id="KW-1185">Reference proteome</keyword>